<gene>
    <name evidence="9" type="ORF">GCM10010136_03320</name>
</gene>
<feature type="transmembrane region" description="Helical" evidence="8">
    <location>
        <begin position="38"/>
        <end position="55"/>
    </location>
</feature>
<dbReference type="InterPro" id="IPR004776">
    <property type="entry name" value="Mem_transp_PIN-like"/>
</dbReference>
<evidence type="ECO:0000256" key="3">
    <source>
        <dbReference type="ARBA" id="ARBA00022448"/>
    </source>
</evidence>
<evidence type="ECO:0000256" key="1">
    <source>
        <dbReference type="ARBA" id="ARBA00004651"/>
    </source>
</evidence>
<reference evidence="9" key="2">
    <citation type="submission" date="2020-09" db="EMBL/GenBank/DDBJ databases">
        <authorList>
            <person name="Sun Q."/>
            <person name="Kim S."/>
        </authorList>
    </citation>
    <scope>NUCLEOTIDE SEQUENCE</scope>
    <source>
        <strain evidence="9">KCTC 42097</strain>
    </source>
</reference>
<keyword evidence="3" id="KW-0813">Transport</keyword>
<keyword evidence="6 8" id="KW-1133">Transmembrane helix</keyword>
<dbReference type="PANTHER" id="PTHR36838">
    <property type="entry name" value="AUXIN EFFLUX CARRIER FAMILY PROTEIN"/>
    <property type="match status" value="1"/>
</dbReference>
<proteinExistence type="inferred from homology"/>
<evidence type="ECO:0000256" key="4">
    <source>
        <dbReference type="ARBA" id="ARBA00022475"/>
    </source>
</evidence>
<keyword evidence="10" id="KW-1185">Reference proteome</keyword>
<evidence type="ECO:0000256" key="6">
    <source>
        <dbReference type="ARBA" id="ARBA00022989"/>
    </source>
</evidence>
<reference evidence="9" key="1">
    <citation type="journal article" date="2014" name="Int. J. Syst. Evol. Microbiol.">
        <title>Complete genome sequence of Corynebacterium casei LMG S-19264T (=DSM 44701T), isolated from a smear-ripened cheese.</title>
        <authorList>
            <consortium name="US DOE Joint Genome Institute (JGI-PGF)"/>
            <person name="Walter F."/>
            <person name="Albersmeier A."/>
            <person name="Kalinowski J."/>
            <person name="Ruckert C."/>
        </authorList>
    </citation>
    <scope>NUCLEOTIDE SEQUENCE</scope>
    <source>
        <strain evidence="9">KCTC 42097</strain>
    </source>
</reference>
<dbReference type="PANTHER" id="PTHR36838:SF4">
    <property type="entry name" value="AUXIN EFFLUX CARRIER FAMILY PROTEIN"/>
    <property type="match status" value="1"/>
</dbReference>
<keyword evidence="4" id="KW-1003">Cell membrane</keyword>
<organism evidence="9 10">
    <name type="scientific">Limoniibacter endophyticus</name>
    <dbReference type="NCBI Taxonomy" id="1565040"/>
    <lineage>
        <taxon>Bacteria</taxon>
        <taxon>Pseudomonadati</taxon>
        <taxon>Pseudomonadota</taxon>
        <taxon>Alphaproteobacteria</taxon>
        <taxon>Hyphomicrobiales</taxon>
        <taxon>Bartonellaceae</taxon>
        <taxon>Limoniibacter</taxon>
    </lineage>
</organism>
<feature type="transmembrane region" description="Helical" evidence="8">
    <location>
        <begin position="226"/>
        <end position="249"/>
    </location>
</feature>
<evidence type="ECO:0000256" key="5">
    <source>
        <dbReference type="ARBA" id="ARBA00022692"/>
    </source>
</evidence>
<feature type="transmembrane region" description="Helical" evidence="8">
    <location>
        <begin position="62"/>
        <end position="87"/>
    </location>
</feature>
<dbReference type="AlphaFoldDB" id="A0A8J3GG13"/>
<accession>A0A8J3GG13</accession>
<feature type="transmembrane region" description="Helical" evidence="8">
    <location>
        <begin position="281"/>
        <end position="304"/>
    </location>
</feature>
<dbReference type="Proteomes" id="UP000641137">
    <property type="component" value="Unassembled WGS sequence"/>
</dbReference>
<dbReference type="GO" id="GO:0055085">
    <property type="term" value="P:transmembrane transport"/>
    <property type="evidence" value="ECO:0007669"/>
    <property type="project" value="InterPro"/>
</dbReference>
<evidence type="ECO:0000256" key="8">
    <source>
        <dbReference type="SAM" id="Phobius"/>
    </source>
</evidence>
<name>A0A8J3GG13_9HYPH</name>
<feature type="transmembrane region" description="Helical" evidence="8">
    <location>
        <begin position="255"/>
        <end position="274"/>
    </location>
</feature>
<protein>
    <submittedName>
        <fullName evidence="9">Transporter</fullName>
    </submittedName>
</protein>
<dbReference type="RefSeq" id="WP_189487203.1">
    <property type="nucleotide sequence ID" value="NZ_BMZO01000001.1"/>
</dbReference>
<comment type="similarity">
    <text evidence="2">Belongs to the auxin efflux carrier (TC 2.A.69) family.</text>
</comment>
<comment type="caution">
    <text evidence="9">The sequence shown here is derived from an EMBL/GenBank/DDBJ whole genome shotgun (WGS) entry which is preliminary data.</text>
</comment>
<evidence type="ECO:0000256" key="2">
    <source>
        <dbReference type="ARBA" id="ARBA00010145"/>
    </source>
</evidence>
<dbReference type="InterPro" id="IPR038770">
    <property type="entry name" value="Na+/solute_symporter_sf"/>
</dbReference>
<sequence length="312" mass="33916">MNVIFDTIIPIFLIIIGGNILRRSPLIDSAGWSAIEELAYWILYPALTFIVIMRADFEAIQFTAIAVPFAMALAAICVIMLCTLLLLQRMRLIAPWEFSSVFQSAIHWNGYISVVIAGKMFGEHGLSIMVFIVALFMLPLNGIVALVTVMHADEPKPKMDILRFLRGNPVLLAAFAALACRASGLSVPSSIHAGLDLLGRAAFGVGLLSVGASIKITRLWSVRFPLWFPILVKLLVFPVLMMAVAIVTGVKSDNLIYLTLCVAVPATTHGYLLARQLGGDAQLYAVITAWQTALSFITIPLMLWCATQLAGG</sequence>
<evidence type="ECO:0000313" key="10">
    <source>
        <dbReference type="Proteomes" id="UP000641137"/>
    </source>
</evidence>
<dbReference type="Gene3D" id="1.20.1530.20">
    <property type="match status" value="1"/>
</dbReference>
<dbReference type="Pfam" id="PF03547">
    <property type="entry name" value="Mem_trans"/>
    <property type="match status" value="1"/>
</dbReference>
<feature type="transmembrane region" description="Helical" evidence="8">
    <location>
        <begin position="170"/>
        <end position="191"/>
    </location>
</feature>
<keyword evidence="7 8" id="KW-0472">Membrane</keyword>
<dbReference type="GO" id="GO:0005886">
    <property type="term" value="C:plasma membrane"/>
    <property type="evidence" value="ECO:0007669"/>
    <property type="project" value="UniProtKB-SubCell"/>
</dbReference>
<keyword evidence="5 8" id="KW-0812">Transmembrane</keyword>
<feature type="transmembrane region" description="Helical" evidence="8">
    <location>
        <begin position="128"/>
        <end position="149"/>
    </location>
</feature>
<comment type="subcellular location">
    <subcellularLocation>
        <location evidence="1">Cell membrane</location>
        <topology evidence="1">Multi-pass membrane protein</topology>
    </subcellularLocation>
</comment>
<evidence type="ECO:0000256" key="7">
    <source>
        <dbReference type="ARBA" id="ARBA00023136"/>
    </source>
</evidence>
<evidence type="ECO:0000313" key="9">
    <source>
        <dbReference type="EMBL" id="GHC62270.1"/>
    </source>
</evidence>
<feature type="transmembrane region" description="Helical" evidence="8">
    <location>
        <begin position="197"/>
        <end position="214"/>
    </location>
</feature>
<dbReference type="EMBL" id="BMZO01000001">
    <property type="protein sequence ID" value="GHC62270.1"/>
    <property type="molecule type" value="Genomic_DNA"/>
</dbReference>